<dbReference type="RefSeq" id="WP_345453770.1">
    <property type="nucleotide sequence ID" value="NZ_BAABRV010000004.1"/>
</dbReference>
<dbReference type="Gene3D" id="2.10.260.10">
    <property type="match status" value="1"/>
</dbReference>
<feature type="region of interest" description="Disordered" evidence="2">
    <location>
        <begin position="100"/>
        <end position="119"/>
    </location>
</feature>
<evidence type="ECO:0000256" key="2">
    <source>
        <dbReference type="SAM" id="MobiDB-lite"/>
    </source>
</evidence>
<sequence length="119" mass="12927">MRTKTATISSKGQVVLPREVRERLGVGQGDEVEFVMDEQGVHVRPKRDGDNPFLAWVGAAPLPDGQTTEDFIRETRHEGMSDEELRILRSGPGARVIALDETPDKEKEAAAGTEVGSGS</sequence>
<organism evidence="4 5">
    <name type="scientific">Deinococcus aluminii</name>
    <dbReference type="NCBI Taxonomy" id="1656885"/>
    <lineage>
        <taxon>Bacteria</taxon>
        <taxon>Thermotogati</taxon>
        <taxon>Deinococcota</taxon>
        <taxon>Deinococci</taxon>
        <taxon>Deinococcales</taxon>
        <taxon>Deinococcaceae</taxon>
        <taxon>Deinococcus</taxon>
    </lineage>
</organism>
<evidence type="ECO:0000259" key="3">
    <source>
        <dbReference type="PROSITE" id="PS51740"/>
    </source>
</evidence>
<dbReference type="EMBL" id="BAABRV010000004">
    <property type="protein sequence ID" value="GAA5533461.1"/>
    <property type="molecule type" value="Genomic_DNA"/>
</dbReference>
<keyword evidence="1" id="KW-0238">DNA-binding</keyword>
<dbReference type="SUPFAM" id="SSF89447">
    <property type="entry name" value="AbrB/MazE/MraZ-like"/>
    <property type="match status" value="1"/>
</dbReference>
<dbReference type="SMART" id="SM00966">
    <property type="entry name" value="SpoVT_AbrB"/>
    <property type="match status" value="1"/>
</dbReference>
<evidence type="ECO:0000313" key="4">
    <source>
        <dbReference type="EMBL" id="GAA5533461.1"/>
    </source>
</evidence>
<comment type="caution">
    <text evidence="4">The sequence shown here is derived from an EMBL/GenBank/DDBJ whole genome shotgun (WGS) entry which is preliminary data.</text>
</comment>
<dbReference type="InterPro" id="IPR037914">
    <property type="entry name" value="SpoVT-AbrB_sf"/>
</dbReference>
<reference evidence="4 5" key="1">
    <citation type="submission" date="2024-02" db="EMBL/GenBank/DDBJ databases">
        <title>Deinococcus aluminii NBRC 112889.</title>
        <authorList>
            <person name="Ichikawa N."/>
            <person name="Katano-Makiyama Y."/>
            <person name="Hidaka K."/>
        </authorList>
    </citation>
    <scope>NUCLEOTIDE SEQUENCE [LARGE SCALE GENOMIC DNA]</scope>
    <source>
        <strain evidence="4 5">NBRC 112889</strain>
    </source>
</reference>
<proteinExistence type="predicted"/>
<evidence type="ECO:0000256" key="1">
    <source>
        <dbReference type="PROSITE-ProRule" id="PRU01076"/>
    </source>
</evidence>
<protein>
    <recommendedName>
        <fullName evidence="3">SpoVT-AbrB domain-containing protein</fullName>
    </recommendedName>
</protein>
<keyword evidence="5" id="KW-1185">Reference proteome</keyword>
<dbReference type="PROSITE" id="PS51740">
    <property type="entry name" value="SPOVT_ABRB"/>
    <property type="match status" value="1"/>
</dbReference>
<feature type="domain" description="SpoVT-AbrB" evidence="3">
    <location>
        <begin position="3"/>
        <end position="48"/>
    </location>
</feature>
<dbReference type="Pfam" id="PF04014">
    <property type="entry name" value="MazE_antitoxin"/>
    <property type="match status" value="1"/>
</dbReference>
<accession>A0ABP9XDL4</accession>
<dbReference type="InterPro" id="IPR007159">
    <property type="entry name" value="SpoVT-AbrB_dom"/>
</dbReference>
<evidence type="ECO:0000313" key="5">
    <source>
        <dbReference type="Proteomes" id="UP001404956"/>
    </source>
</evidence>
<name>A0ABP9XDL4_9DEIO</name>
<gene>
    <name evidence="4" type="ORF">Dalu01_01864</name>
</gene>
<dbReference type="NCBIfam" id="TIGR01439">
    <property type="entry name" value="lp_hng_hel_AbrB"/>
    <property type="match status" value="1"/>
</dbReference>
<dbReference type="Proteomes" id="UP001404956">
    <property type="component" value="Unassembled WGS sequence"/>
</dbReference>